<sequence length="63" mass="6974">MAPRTKAVVIGGATAIILWWILPTWLAVLIILGVIAVPAVAYLMLDPTQKRKLREQGRRRLGP</sequence>
<keyword evidence="1" id="KW-0472">Membrane</keyword>
<proteinExistence type="predicted"/>
<protein>
    <recommendedName>
        <fullName evidence="4">Integral membrane protein</fullName>
    </recommendedName>
</protein>
<dbReference type="EMBL" id="RJKE01000001">
    <property type="protein sequence ID" value="ROO83169.1"/>
    <property type="molecule type" value="Genomic_DNA"/>
</dbReference>
<feature type="transmembrane region" description="Helical" evidence="1">
    <location>
        <begin position="28"/>
        <end position="45"/>
    </location>
</feature>
<evidence type="ECO:0000256" key="1">
    <source>
        <dbReference type="SAM" id="Phobius"/>
    </source>
</evidence>
<evidence type="ECO:0000313" key="3">
    <source>
        <dbReference type="Proteomes" id="UP000272400"/>
    </source>
</evidence>
<organism evidence="2 3">
    <name type="scientific">Actinocorallia herbida</name>
    <dbReference type="NCBI Taxonomy" id="58109"/>
    <lineage>
        <taxon>Bacteria</taxon>
        <taxon>Bacillati</taxon>
        <taxon>Actinomycetota</taxon>
        <taxon>Actinomycetes</taxon>
        <taxon>Streptosporangiales</taxon>
        <taxon>Thermomonosporaceae</taxon>
        <taxon>Actinocorallia</taxon>
    </lineage>
</organism>
<gene>
    <name evidence="2" type="ORF">EDD29_0663</name>
</gene>
<comment type="caution">
    <text evidence="2">The sequence shown here is derived from an EMBL/GenBank/DDBJ whole genome shotgun (WGS) entry which is preliminary data.</text>
</comment>
<keyword evidence="3" id="KW-1185">Reference proteome</keyword>
<dbReference type="OrthoDB" id="3543503at2"/>
<evidence type="ECO:0000313" key="2">
    <source>
        <dbReference type="EMBL" id="ROO83169.1"/>
    </source>
</evidence>
<dbReference type="Proteomes" id="UP000272400">
    <property type="component" value="Unassembled WGS sequence"/>
</dbReference>
<name>A0A3N1CPC1_9ACTN</name>
<reference evidence="2 3" key="1">
    <citation type="submission" date="2018-11" db="EMBL/GenBank/DDBJ databases">
        <title>Sequencing the genomes of 1000 actinobacteria strains.</title>
        <authorList>
            <person name="Klenk H.-P."/>
        </authorList>
    </citation>
    <scope>NUCLEOTIDE SEQUENCE [LARGE SCALE GENOMIC DNA]</scope>
    <source>
        <strain evidence="2 3">DSM 44254</strain>
    </source>
</reference>
<keyword evidence="1" id="KW-1133">Transmembrane helix</keyword>
<dbReference type="AlphaFoldDB" id="A0A3N1CPC1"/>
<dbReference type="RefSeq" id="WP_123662119.1">
    <property type="nucleotide sequence ID" value="NZ_RJKE01000001.1"/>
</dbReference>
<accession>A0A3N1CPC1</accession>
<feature type="transmembrane region" description="Helical" evidence="1">
    <location>
        <begin position="7"/>
        <end position="22"/>
    </location>
</feature>
<evidence type="ECO:0008006" key="4">
    <source>
        <dbReference type="Google" id="ProtNLM"/>
    </source>
</evidence>
<keyword evidence="1" id="KW-0812">Transmembrane</keyword>